<name>A0A1L9PLH3_ASPVE</name>
<dbReference type="CDD" id="cd07038">
    <property type="entry name" value="TPP_PYR_PDC_IPDC_like"/>
    <property type="match status" value="1"/>
</dbReference>
<feature type="domain" description="Thiamine pyrophosphate enzyme N-terminal TPP-binding" evidence="16">
    <location>
        <begin position="76"/>
        <end position="177"/>
    </location>
</feature>
<dbReference type="FunFam" id="3.40.50.970:FF:000024">
    <property type="entry name" value="Pyruvate decarboxylase isozyme"/>
    <property type="match status" value="1"/>
</dbReference>
<proteinExistence type="inferred from homology"/>
<evidence type="ECO:0000256" key="1">
    <source>
        <dbReference type="ARBA" id="ARBA00001041"/>
    </source>
</evidence>
<gene>
    <name evidence="17" type="ORF">ASPVEDRAFT_53011</name>
</gene>
<accession>A0A1L9PLH3</accession>
<dbReference type="Pfam" id="PF02775">
    <property type="entry name" value="TPP_enzyme_C"/>
    <property type="match status" value="1"/>
</dbReference>
<evidence type="ECO:0000313" key="18">
    <source>
        <dbReference type="Proteomes" id="UP000184073"/>
    </source>
</evidence>
<dbReference type="GO" id="GO:0030976">
    <property type="term" value="F:thiamine pyrophosphate binding"/>
    <property type="evidence" value="ECO:0007669"/>
    <property type="project" value="InterPro"/>
</dbReference>
<dbReference type="VEuPathDB" id="FungiDB:ASPVEDRAFT_53011"/>
<evidence type="ECO:0000256" key="7">
    <source>
        <dbReference type="ARBA" id="ARBA00022793"/>
    </source>
</evidence>
<dbReference type="AlphaFoldDB" id="A0A1L9PLH3"/>
<dbReference type="InterPro" id="IPR012000">
    <property type="entry name" value="Thiamin_PyroP_enz_cen_dom"/>
</dbReference>
<dbReference type="Pfam" id="PF00205">
    <property type="entry name" value="TPP_enzyme_M"/>
    <property type="match status" value="1"/>
</dbReference>
<feature type="binding site" evidence="11">
    <location>
        <position position="550"/>
    </location>
    <ligand>
        <name>pyruvate</name>
        <dbReference type="ChEBI" id="CHEBI:15361"/>
        <label>1</label>
        <note>substrate; ligand shared between two neighboring subunits</note>
    </ligand>
</feature>
<evidence type="ECO:0000256" key="6">
    <source>
        <dbReference type="ARBA" id="ARBA00022723"/>
    </source>
</evidence>
<feature type="binding site" evidence="11">
    <location>
        <position position="221"/>
    </location>
    <ligand>
        <name>pyruvate</name>
        <dbReference type="ChEBI" id="CHEBI:15361"/>
        <label>2</label>
        <note>allosteric activator</note>
    </ligand>
</feature>
<comment type="similarity">
    <text evidence="3 13">Belongs to the TPP enzyme family.</text>
</comment>
<keyword evidence="9 13" id="KW-0786">Thiamine pyrophosphate</keyword>
<comment type="catalytic activity">
    <reaction evidence="1">
        <text>a 2-oxocarboxylate + H(+) = an aldehyde + CO2</text>
        <dbReference type="Rhea" id="RHEA:11628"/>
        <dbReference type="ChEBI" id="CHEBI:15378"/>
        <dbReference type="ChEBI" id="CHEBI:16526"/>
        <dbReference type="ChEBI" id="CHEBI:17478"/>
        <dbReference type="ChEBI" id="CHEBI:35179"/>
        <dbReference type="EC" id="4.1.1.1"/>
    </reaction>
</comment>
<feature type="binding site" evidence="12">
    <location>
        <position position="544"/>
    </location>
    <ligand>
        <name>Mg(2+)</name>
        <dbReference type="ChEBI" id="CHEBI:18420"/>
    </ligand>
</feature>
<dbReference type="GO" id="GO:0000287">
    <property type="term" value="F:magnesium ion binding"/>
    <property type="evidence" value="ECO:0007669"/>
    <property type="project" value="InterPro"/>
</dbReference>
<dbReference type="STRING" id="1036611.A0A1L9PLH3"/>
<sequence>MAFSFAVSKRLHSAEGHPMIYEACPAPLRSGFKNQKLNDLGKNTIDRFTTLRQNGLHRRKHRGANRPLSMAEDGRIRQLGVRSVMGVPGDMNLELLDYIDEVDGLTWVGNSNELNAAYASDGYCRVKGCPGVFVTTMGVGELSAINGVAGAYTENVKLIHIVGTTGMKAQETRAMIHHSLGPNPDHRVYAKISESVRAAHCWLDNAMTAPSEIDRVIKECYIQSLPVYIFVPMDFVHKPVSSAALERLPGVMPTTDGEACRSAVDMVVKKLHSSLAPSIIVDALVARFGAAAIANQLIDQLAIPTFTTPMGKSIIDEDKAYFHGVYNGRVSLPGVLDIIENQSDLVIDVGPCHSDSNTGGHSRNLTDREQYILIAADYVQVGHARYSNVHIVEFLTRLSEALAIKPVSLNNSNNNNNTPKPPPPVLADAATHITQSWIWTRIGAMTKPGDIVIGESGTAQFGFSDAHFAPGVQYITQIYFGSIGYSVPAALGAAVAQAESESESGRPGRIILVVGDGSLQLTVQEIGTMVKLGLKNVLILVINNSGYTIERAIHGPTKGYNDIASWNHQLLLSAFGAEDGGRNSRRVYTKAEFEKIISTPEYVEPSSIQLLEVMMDKMDVPWRLQAQIDLINERNKVNGK</sequence>
<dbReference type="InterPro" id="IPR047214">
    <property type="entry name" value="TPP_PDC_IPDC"/>
</dbReference>
<dbReference type="EMBL" id="KV878129">
    <property type="protein sequence ID" value="OJJ02285.1"/>
    <property type="molecule type" value="Genomic_DNA"/>
</dbReference>
<dbReference type="InterPro" id="IPR012001">
    <property type="entry name" value="Thiamin_PyroP_enz_TPP-bd_dom"/>
</dbReference>
<evidence type="ECO:0000256" key="11">
    <source>
        <dbReference type="PIRSR" id="PIRSR036565-1"/>
    </source>
</evidence>
<dbReference type="InterPro" id="IPR012110">
    <property type="entry name" value="PDC/IPDC-like"/>
</dbReference>
<protein>
    <recommendedName>
        <fullName evidence="5">Pyruvate decarboxylase</fullName>
        <ecNumber evidence="4">4.1.1.1</ecNumber>
    </recommendedName>
</protein>
<keyword evidence="8 12" id="KW-0460">Magnesium</keyword>
<dbReference type="InterPro" id="IPR047213">
    <property type="entry name" value="TPP_PYR_PDC_IPDC-like"/>
</dbReference>
<feature type="binding site" evidence="12">
    <location>
        <position position="546"/>
    </location>
    <ligand>
        <name>Mg(2+)</name>
        <dbReference type="ChEBI" id="CHEBI:18420"/>
    </ligand>
</feature>
<dbReference type="Gene3D" id="3.40.50.1220">
    <property type="entry name" value="TPP-binding domain"/>
    <property type="match status" value="1"/>
</dbReference>
<comment type="cofactor">
    <cofactor evidence="12">
        <name>Mg(2+)</name>
        <dbReference type="ChEBI" id="CHEBI:18420"/>
    </cofactor>
    <text evidence="12">Binds 1 Mg(2+) per subunit.</text>
</comment>
<dbReference type="GO" id="GO:0005829">
    <property type="term" value="C:cytosol"/>
    <property type="evidence" value="ECO:0007669"/>
    <property type="project" value="TreeGrafter"/>
</dbReference>
<dbReference type="GeneID" id="63730243"/>
<dbReference type="FunFam" id="3.40.50.970:FF:000019">
    <property type="entry name" value="Pyruvate decarboxylase isozyme"/>
    <property type="match status" value="1"/>
</dbReference>
<keyword evidence="7" id="KW-0210">Decarboxylase</keyword>
<evidence type="ECO:0000256" key="4">
    <source>
        <dbReference type="ARBA" id="ARBA00013202"/>
    </source>
</evidence>
<dbReference type="PIRSF" id="PIRSF036565">
    <property type="entry name" value="Pyruvt_ip_decrb"/>
    <property type="match status" value="1"/>
</dbReference>
<dbReference type="Gene3D" id="3.40.50.970">
    <property type="match status" value="2"/>
</dbReference>
<evidence type="ECO:0000256" key="12">
    <source>
        <dbReference type="PIRSR" id="PIRSR036565-2"/>
    </source>
</evidence>
<dbReference type="RefSeq" id="XP_040668047.1">
    <property type="nucleotide sequence ID" value="XM_040814732.1"/>
</dbReference>
<keyword evidence="18" id="KW-1185">Reference proteome</keyword>
<dbReference type="PANTHER" id="PTHR43452">
    <property type="entry name" value="PYRUVATE DECARBOXYLASE"/>
    <property type="match status" value="1"/>
</dbReference>
<feature type="binding site" evidence="11">
    <location>
        <position position="90"/>
    </location>
    <ligand>
        <name>pyruvate</name>
        <dbReference type="ChEBI" id="CHEBI:15361"/>
        <label>1</label>
        <note>substrate; ligand shared between two neighboring subunits</note>
    </ligand>
</feature>
<feature type="domain" description="Thiamine pyrophosphate enzyme central" evidence="14">
    <location>
        <begin position="265"/>
        <end position="396"/>
    </location>
</feature>
<evidence type="ECO:0000256" key="13">
    <source>
        <dbReference type="RuleBase" id="RU362132"/>
    </source>
</evidence>
<reference evidence="18" key="1">
    <citation type="journal article" date="2017" name="Genome Biol.">
        <title>Comparative genomics reveals high biological diversity and specific adaptations in the industrially and medically important fungal genus Aspergillus.</title>
        <authorList>
            <person name="de Vries R.P."/>
            <person name="Riley R."/>
            <person name="Wiebenga A."/>
            <person name="Aguilar-Osorio G."/>
            <person name="Amillis S."/>
            <person name="Uchima C.A."/>
            <person name="Anderluh G."/>
            <person name="Asadollahi M."/>
            <person name="Askin M."/>
            <person name="Barry K."/>
            <person name="Battaglia E."/>
            <person name="Bayram O."/>
            <person name="Benocci T."/>
            <person name="Braus-Stromeyer S.A."/>
            <person name="Caldana C."/>
            <person name="Canovas D."/>
            <person name="Cerqueira G.C."/>
            <person name="Chen F."/>
            <person name="Chen W."/>
            <person name="Choi C."/>
            <person name="Clum A."/>
            <person name="Dos Santos R.A."/>
            <person name="Damasio A.R."/>
            <person name="Diallinas G."/>
            <person name="Emri T."/>
            <person name="Fekete E."/>
            <person name="Flipphi M."/>
            <person name="Freyberg S."/>
            <person name="Gallo A."/>
            <person name="Gournas C."/>
            <person name="Habgood R."/>
            <person name="Hainaut M."/>
            <person name="Harispe M.L."/>
            <person name="Henrissat B."/>
            <person name="Hilden K.S."/>
            <person name="Hope R."/>
            <person name="Hossain A."/>
            <person name="Karabika E."/>
            <person name="Karaffa L."/>
            <person name="Karanyi Z."/>
            <person name="Krasevec N."/>
            <person name="Kuo A."/>
            <person name="Kusch H."/>
            <person name="LaButti K."/>
            <person name="Lagendijk E.L."/>
            <person name="Lapidus A."/>
            <person name="Levasseur A."/>
            <person name="Lindquist E."/>
            <person name="Lipzen A."/>
            <person name="Logrieco A.F."/>
            <person name="MacCabe A."/>
            <person name="Maekelae M.R."/>
            <person name="Malavazi I."/>
            <person name="Melin P."/>
            <person name="Meyer V."/>
            <person name="Mielnichuk N."/>
            <person name="Miskei M."/>
            <person name="Molnar A.P."/>
            <person name="Mule G."/>
            <person name="Ngan C.Y."/>
            <person name="Orejas M."/>
            <person name="Orosz E."/>
            <person name="Ouedraogo J.P."/>
            <person name="Overkamp K.M."/>
            <person name="Park H.-S."/>
            <person name="Perrone G."/>
            <person name="Piumi F."/>
            <person name="Punt P.J."/>
            <person name="Ram A.F."/>
            <person name="Ramon A."/>
            <person name="Rauscher S."/>
            <person name="Record E."/>
            <person name="Riano-Pachon D.M."/>
            <person name="Robert V."/>
            <person name="Roehrig J."/>
            <person name="Ruller R."/>
            <person name="Salamov A."/>
            <person name="Salih N.S."/>
            <person name="Samson R.A."/>
            <person name="Sandor E."/>
            <person name="Sanguinetti M."/>
            <person name="Schuetze T."/>
            <person name="Sepcic K."/>
            <person name="Shelest E."/>
            <person name="Sherlock G."/>
            <person name="Sophianopoulou V."/>
            <person name="Squina F.M."/>
            <person name="Sun H."/>
            <person name="Susca A."/>
            <person name="Todd R.B."/>
            <person name="Tsang A."/>
            <person name="Unkles S.E."/>
            <person name="van de Wiele N."/>
            <person name="van Rossen-Uffink D."/>
            <person name="Oliveira J.V."/>
            <person name="Vesth T.C."/>
            <person name="Visser J."/>
            <person name="Yu J.-H."/>
            <person name="Zhou M."/>
            <person name="Andersen M.R."/>
            <person name="Archer D.B."/>
            <person name="Baker S.E."/>
            <person name="Benoit I."/>
            <person name="Brakhage A.A."/>
            <person name="Braus G.H."/>
            <person name="Fischer R."/>
            <person name="Frisvad J.C."/>
            <person name="Goldman G.H."/>
            <person name="Houbraken J."/>
            <person name="Oakley B."/>
            <person name="Pocsi I."/>
            <person name="Scazzocchio C."/>
            <person name="Seiboth B."/>
            <person name="vanKuyk P.A."/>
            <person name="Wortman J."/>
            <person name="Dyer P.S."/>
            <person name="Grigoriev I.V."/>
        </authorList>
    </citation>
    <scope>NUCLEOTIDE SEQUENCE [LARGE SCALE GENOMIC DNA]</scope>
    <source>
        <strain evidence="18">CBS 583.65</strain>
    </source>
</reference>
<dbReference type="GO" id="GO:0000949">
    <property type="term" value="P:aromatic amino acid family catabolic process to alcohol via Ehrlich pathway"/>
    <property type="evidence" value="ECO:0007669"/>
    <property type="project" value="TreeGrafter"/>
</dbReference>
<feature type="binding site" evidence="11">
    <location>
        <position position="178"/>
    </location>
    <ligand>
        <name>pyruvate</name>
        <dbReference type="ChEBI" id="CHEBI:15361"/>
        <label>1</label>
        <note>substrate; ligand shared between two neighboring subunits</note>
    </ligand>
</feature>
<dbReference type="OrthoDB" id="308383at2759"/>
<evidence type="ECO:0000259" key="14">
    <source>
        <dbReference type="Pfam" id="PF00205"/>
    </source>
</evidence>
<evidence type="ECO:0000313" key="17">
    <source>
        <dbReference type="EMBL" id="OJJ02285.1"/>
    </source>
</evidence>
<feature type="domain" description="Thiamine pyrophosphate enzyme TPP-binding" evidence="15">
    <location>
        <begin position="467"/>
        <end position="597"/>
    </location>
</feature>
<feature type="binding site" evidence="12">
    <location>
        <position position="516"/>
    </location>
    <ligand>
        <name>Mg(2+)</name>
        <dbReference type="ChEBI" id="CHEBI:18420"/>
    </ligand>
</feature>
<dbReference type="EC" id="4.1.1.1" evidence="4"/>
<evidence type="ECO:0000259" key="16">
    <source>
        <dbReference type="Pfam" id="PF02776"/>
    </source>
</evidence>
<dbReference type="Pfam" id="PF02776">
    <property type="entry name" value="TPP_enzyme_N"/>
    <property type="match status" value="1"/>
</dbReference>
<keyword evidence="10" id="KW-0456">Lyase</keyword>
<evidence type="ECO:0000256" key="10">
    <source>
        <dbReference type="ARBA" id="ARBA00023239"/>
    </source>
</evidence>
<evidence type="ECO:0000256" key="5">
    <source>
        <dbReference type="ARBA" id="ARBA00014422"/>
    </source>
</evidence>
<evidence type="ECO:0000256" key="2">
    <source>
        <dbReference type="ARBA" id="ARBA00001964"/>
    </source>
</evidence>
<dbReference type="InterPro" id="IPR011766">
    <property type="entry name" value="TPP_enzyme_TPP-bd"/>
</dbReference>
<dbReference type="CDD" id="cd02005">
    <property type="entry name" value="TPP_PDC_IPDC"/>
    <property type="match status" value="1"/>
</dbReference>
<dbReference type="InterPro" id="IPR029061">
    <property type="entry name" value="THDP-binding"/>
</dbReference>
<dbReference type="PANTHER" id="PTHR43452:SF3">
    <property type="entry name" value="TRANSAMINATED AMINO ACID DECARBOXYLASE"/>
    <property type="match status" value="1"/>
</dbReference>
<keyword evidence="6 12" id="KW-0479">Metal-binding</keyword>
<dbReference type="GO" id="GO:0005634">
    <property type="term" value="C:nucleus"/>
    <property type="evidence" value="ECO:0007669"/>
    <property type="project" value="TreeGrafter"/>
</dbReference>
<evidence type="ECO:0000259" key="15">
    <source>
        <dbReference type="Pfam" id="PF02775"/>
    </source>
</evidence>
<dbReference type="Proteomes" id="UP000184073">
    <property type="component" value="Unassembled WGS sequence"/>
</dbReference>
<organism evidence="17 18">
    <name type="scientific">Aspergillus versicolor CBS 583.65</name>
    <dbReference type="NCBI Taxonomy" id="1036611"/>
    <lineage>
        <taxon>Eukaryota</taxon>
        <taxon>Fungi</taxon>
        <taxon>Dikarya</taxon>
        <taxon>Ascomycota</taxon>
        <taxon>Pezizomycotina</taxon>
        <taxon>Eurotiomycetes</taxon>
        <taxon>Eurotiomycetidae</taxon>
        <taxon>Eurotiales</taxon>
        <taxon>Aspergillaceae</taxon>
        <taxon>Aspergillus</taxon>
        <taxon>Aspergillus subgen. Nidulantes</taxon>
    </lineage>
</organism>
<dbReference type="GO" id="GO:0004737">
    <property type="term" value="F:pyruvate decarboxylase activity"/>
    <property type="evidence" value="ECO:0007669"/>
    <property type="project" value="UniProtKB-EC"/>
</dbReference>
<evidence type="ECO:0000256" key="9">
    <source>
        <dbReference type="ARBA" id="ARBA00023052"/>
    </source>
</evidence>
<dbReference type="SUPFAM" id="SSF52518">
    <property type="entry name" value="Thiamin diphosphate-binding fold (THDP-binding)"/>
    <property type="match status" value="2"/>
</dbReference>
<evidence type="ECO:0000256" key="3">
    <source>
        <dbReference type="ARBA" id="ARBA00007812"/>
    </source>
</evidence>
<dbReference type="SUPFAM" id="SSF52467">
    <property type="entry name" value="DHS-like NAD/FAD-binding domain"/>
    <property type="match status" value="1"/>
</dbReference>
<dbReference type="InterPro" id="IPR029035">
    <property type="entry name" value="DHS-like_NAD/FAD-binding_dom"/>
</dbReference>
<comment type="cofactor">
    <cofactor evidence="2">
        <name>thiamine diphosphate</name>
        <dbReference type="ChEBI" id="CHEBI:58937"/>
    </cofactor>
</comment>
<evidence type="ECO:0000256" key="8">
    <source>
        <dbReference type="ARBA" id="ARBA00022842"/>
    </source>
</evidence>